<dbReference type="GO" id="GO:0004904">
    <property type="term" value="F:interferon receptor activity"/>
    <property type="evidence" value="ECO:0007669"/>
    <property type="project" value="TreeGrafter"/>
</dbReference>
<evidence type="ECO:0000259" key="4">
    <source>
        <dbReference type="PROSITE" id="PS50853"/>
    </source>
</evidence>
<dbReference type="GO" id="GO:0005886">
    <property type="term" value="C:plasma membrane"/>
    <property type="evidence" value="ECO:0007669"/>
    <property type="project" value="TreeGrafter"/>
</dbReference>
<feature type="transmembrane region" description="Helical" evidence="2">
    <location>
        <begin position="234"/>
        <end position="257"/>
    </location>
</feature>
<dbReference type="Pfam" id="PF01108">
    <property type="entry name" value="Tissue_fac"/>
    <property type="match status" value="1"/>
</dbReference>
<proteinExistence type="predicted"/>
<feature type="chain" id="PRO_5043463636" description="Fibronectin type-III domain-containing protein" evidence="3">
    <location>
        <begin position="22"/>
        <end position="409"/>
    </location>
</feature>
<dbReference type="SUPFAM" id="SSF49265">
    <property type="entry name" value="Fibronectin type III"/>
    <property type="match status" value="2"/>
</dbReference>
<dbReference type="PANTHER" id="PTHR20859">
    <property type="entry name" value="INTERFERON/INTERLEUKIN RECEPTOR"/>
    <property type="match status" value="1"/>
</dbReference>
<gene>
    <name evidence="5" type="ORF">VZT92_005703</name>
</gene>
<accession>A0AAW1FUC9</accession>
<feature type="compositionally biased region" description="Polar residues" evidence="1">
    <location>
        <begin position="364"/>
        <end position="376"/>
    </location>
</feature>
<evidence type="ECO:0000256" key="3">
    <source>
        <dbReference type="SAM" id="SignalP"/>
    </source>
</evidence>
<comment type="caution">
    <text evidence="5">The sequence shown here is derived from an EMBL/GenBank/DDBJ whole genome shotgun (WGS) entry which is preliminary data.</text>
</comment>
<dbReference type="AlphaFoldDB" id="A0AAW1FUC9"/>
<evidence type="ECO:0000256" key="2">
    <source>
        <dbReference type="SAM" id="Phobius"/>
    </source>
</evidence>
<dbReference type="InterPro" id="IPR003961">
    <property type="entry name" value="FN3_dom"/>
</dbReference>
<reference evidence="5 6" key="1">
    <citation type="journal article" date="2024" name="Genome Biol. Evol.">
        <title>Chromosome-level genome assembly of the viviparous eelpout Zoarces viviparus.</title>
        <authorList>
            <person name="Fuhrmann N."/>
            <person name="Brasseur M.V."/>
            <person name="Bakowski C.E."/>
            <person name="Podsiadlowski L."/>
            <person name="Prost S."/>
            <person name="Krehenwinkel H."/>
            <person name="Mayer C."/>
        </authorList>
    </citation>
    <scope>NUCLEOTIDE SEQUENCE [LARGE SCALE GENOMIC DNA]</scope>
    <source>
        <strain evidence="5">NO-MEL_2022_Ind0_liver</strain>
    </source>
</reference>
<dbReference type="PANTHER" id="PTHR20859:SF85">
    <property type="entry name" value="INTERFERON ALPHA_BETA RECEPTOR 1 ISOFORM X1"/>
    <property type="match status" value="1"/>
</dbReference>
<dbReference type="InterPro" id="IPR013783">
    <property type="entry name" value="Ig-like_fold"/>
</dbReference>
<keyword evidence="2" id="KW-0472">Membrane</keyword>
<dbReference type="Pfam" id="PF09294">
    <property type="entry name" value="Interfer-bind"/>
    <property type="match status" value="1"/>
</dbReference>
<evidence type="ECO:0000313" key="5">
    <source>
        <dbReference type="EMBL" id="KAK9538150.1"/>
    </source>
</evidence>
<feature type="domain" description="Fibronectin type-III" evidence="4">
    <location>
        <begin position="129"/>
        <end position="231"/>
    </location>
</feature>
<dbReference type="InterPro" id="IPR036116">
    <property type="entry name" value="FN3_sf"/>
</dbReference>
<name>A0AAW1FUC9_ZOAVI</name>
<evidence type="ECO:0000256" key="1">
    <source>
        <dbReference type="SAM" id="MobiDB-lite"/>
    </source>
</evidence>
<feature type="region of interest" description="Disordered" evidence="1">
    <location>
        <begin position="321"/>
        <end position="409"/>
    </location>
</feature>
<evidence type="ECO:0000313" key="6">
    <source>
        <dbReference type="Proteomes" id="UP001488805"/>
    </source>
</evidence>
<dbReference type="InterPro" id="IPR050650">
    <property type="entry name" value="Type-II_Cytokine-TF_Rcpt"/>
</dbReference>
<organism evidence="5 6">
    <name type="scientific">Zoarces viviparus</name>
    <name type="common">Viviparous eelpout</name>
    <name type="synonym">Blennius viviparus</name>
    <dbReference type="NCBI Taxonomy" id="48416"/>
    <lineage>
        <taxon>Eukaryota</taxon>
        <taxon>Metazoa</taxon>
        <taxon>Chordata</taxon>
        <taxon>Craniata</taxon>
        <taxon>Vertebrata</taxon>
        <taxon>Euteleostomi</taxon>
        <taxon>Actinopterygii</taxon>
        <taxon>Neopterygii</taxon>
        <taxon>Teleostei</taxon>
        <taxon>Neoteleostei</taxon>
        <taxon>Acanthomorphata</taxon>
        <taxon>Eupercaria</taxon>
        <taxon>Perciformes</taxon>
        <taxon>Cottioidei</taxon>
        <taxon>Zoarcales</taxon>
        <taxon>Zoarcidae</taxon>
        <taxon>Zoarcinae</taxon>
        <taxon>Zoarces</taxon>
    </lineage>
</organism>
<dbReference type="Gene3D" id="2.60.40.10">
    <property type="entry name" value="Immunoglobulins"/>
    <property type="match status" value="2"/>
</dbReference>
<feature type="signal peptide" evidence="3">
    <location>
        <begin position="1"/>
        <end position="21"/>
    </location>
</feature>
<feature type="compositionally biased region" description="Low complexity" evidence="1">
    <location>
        <begin position="353"/>
        <end position="363"/>
    </location>
</feature>
<protein>
    <recommendedName>
        <fullName evidence="4">Fibronectin type-III domain-containing protein</fullName>
    </recommendedName>
</protein>
<dbReference type="InterPro" id="IPR015373">
    <property type="entry name" value="Interferon/interleukin_rcp_dom"/>
</dbReference>
<keyword evidence="6" id="KW-1185">Reference proteome</keyword>
<dbReference type="EMBL" id="JBCEZU010000034">
    <property type="protein sequence ID" value="KAK9538150.1"/>
    <property type="molecule type" value="Genomic_DNA"/>
</dbReference>
<keyword evidence="2" id="KW-0812">Transmembrane</keyword>
<keyword evidence="2" id="KW-1133">Transmembrane helix</keyword>
<sequence length="409" mass="45546">MSAAVYVCLLFGYFQAGAVVAEVKPPENLTMITMNTNYTLSWDWDQSSPESAAVSFTTQYVARYRLSKKKSPTWTTACEKTSRRSCDLTKLSLYFLGMYVLRVQANVNGHVSDWGQREFCPDQDAALGPPTKVDLSLAGSDLDIFISDPLTSTNSSMRENHPELYFHVLYWERCVDPQALRTQTLSSGASIVTLPDLKAWTWYCVSVQTRYDFYKKKSSFTTPRCMQTEGAIPWWQIVGYFLVSLVLCFLLVLLSLYSSLWCYKTLKATWFPSVQLPTPFQYLWDSSRSDIPRLLTPDSVSELLCDKVTVCPEPPVLEIHSPPSEVLLAPPSGLEPDSSGRHSRQDSGGSGDSGVYSTGGSSSLMQPNSSHSSTRARVSEQGPFDPEQVKMQDMAPPVNADEGIVDMCV</sequence>
<dbReference type="Proteomes" id="UP001488805">
    <property type="component" value="Unassembled WGS sequence"/>
</dbReference>
<keyword evidence="3" id="KW-0732">Signal</keyword>
<dbReference type="PROSITE" id="PS50853">
    <property type="entry name" value="FN3"/>
    <property type="match status" value="1"/>
</dbReference>